<accession>X1D1N1</accession>
<dbReference type="PANTHER" id="PTHR30560:SF3">
    <property type="entry name" value="TRIGGER FACTOR-LIKE PROTEIN TIG, CHLOROPLASTIC"/>
    <property type="match status" value="1"/>
</dbReference>
<organism evidence="2">
    <name type="scientific">marine sediment metagenome</name>
    <dbReference type="NCBI Taxonomy" id="412755"/>
    <lineage>
        <taxon>unclassified sequences</taxon>
        <taxon>metagenomes</taxon>
        <taxon>ecological metagenomes</taxon>
    </lineage>
</organism>
<dbReference type="InterPro" id="IPR008881">
    <property type="entry name" value="Trigger_fac_ribosome-bd_bac"/>
</dbReference>
<dbReference type="EMBL" id="BART01021333">
    <property type="protein sequence ID" value="GAG98992.1"/>
    <property type="molecule type" value="Genomic_DNA"/>
</dbReference>
<dbReference type="GO" id="GO:0015031">
    <property type="term" value="P:protein transport"/>
    <property type="evidence" value="ECO:0007669"/>
    <property type="project" value="InterPro"/>
</dbReference>
<dbReference type="Pfam" id="PF05697">
    <property type="entry name" value="Trigger_N"/>
    <property type="match status" value="1"/>
</dbReference>
<dbReference type="NCBIfam" id="TIGR00115">
    <property type="entry name" value="tig"/>
    <property type="match status" value="1"/>
</dbReference>
<dbReference type="PANTHER" id="PTHR30560">
    <property type="entry name" value="TRIGGER FACTOR CHAPERONE AND PEPTIDYL-PROLYL CIS/TRANS ISOMERASE"/>
    <property type="match status" value="1"/>
</dbReference>
<dbReference type="InterPro" id="IPR037041">
    <property type="entry name" value="Trigger_fac_C_sf"/>
</dbReference>
<dbReference type="Gene3D" id="1.10.3120.10">
    <property type="entry name" value="Trigger factor, C-terminal domain"/>
    <property type="match status" value="1"/>
</dbReference>
<dbReference type="InterPro" id="IPR046357">
    <property type="entry name" value="PPIase_dom_sf"/>
</dbReference>
<dbReference type="GO" id="GO:0003755">
    <property type="term" value="F:peptidyl-prolyl cis-trans isomerase activity"/>
    <property type="evidence" value="ECO:0007669"/>
    <property type="project" value="InterPro"/>
</dbReference>
<dbReference type="GO" id="GO:0044183">
    <property type="term" value="F:protein folding chaperone"/>
    <property type="evidence" value="ECO:0007669"/>
    <property type="project" value="TreeGrafter"/>
</dbReference>
<dbReference type="SUPFAM" id="SSF54534">
    <property type="entry name" value="FKBP-like"/>
    <property type="match status" value="1"/>
</dbReference>
<protein>
    <recommendedName>
        <fullName evidence="1">Trigger factor ribosome-binding bacterial domain-containing protein</fullName>
    </recommendedName>
</protein>
<dbReference type="InterPro" id="IPR036611">
    <property type="entry name" value="Trigger_fac_ribosome-bd_sf"/>
</dbReference>
<evidence type="ECO:0000313" key="2">
    <source>
        <dbReference type="EMBL" id="GAG98992.1"/>
    </source>
</evidence>
<dbReference type="Gene3D" id="3.10.50.40">
    <property type="match status" value="1"/>
</dbReference>
<reference evidence="2" key="1">
    <citation type="journal article" date="2014" name="Front. Microbiol.">
        <title>High frequency of phylogenetically diverse reductive dehalogenase-homologous genes in deep subseafloor sedimentary metagenomes.</title>
        <authorList>
            <person name="Kawai M."/>
            <person name="Futagami T."/>
            <person name="Toyoda A."/>
            <person name="Takaki Y."/>
            <person name="Nishi S."/>
            <person name="Hori S."/>
            <person name="Arai W."/>
            <person name="Tsubouchi T."/>
            <person name="Morono Y."/>
            <person name="Uchiyama I."/>
            <person name="Ito T."/>
            <person name="Fujiyama A."/>
            <person name="Inagaki F."/>
            <person name="Takami H."/>
        </authorList>
    </citation>
    <scope>NUCLEOTIDE SEQUENCE</scope>
    <source>
        <strain evidence="2">Expedition CK06-06</strain>
    </source>
</reference>
<dbReference type="GO" id="GO:0051083">
    <property type="term" value="P:'de novo' cotranslational protein folding"/>
    <property type="evidence" value="ECO:0007669"/>
    <property type="project" value="TreeGrafter"/>
</dbReference>
<feature type="domain" description="Trigger factor ribosome-binding bacterial" evidence="1">
    <location>
        <begin position="1"/>
        <end position="142"/>
    </location>
</feature>
<dbReference type="InterPro" id="IPR005215">
    <property type="entry name" value="Trig_fac"/>
</dbReference>
<feature type="non-terminal residue" evidence="2">
    <location>
        <position position="233"/>
    </location>
</feature>
<dbReference type="GO" id="GO:0043335">
    <property type="term" value="P:protein unfolding"/>
    <property type="evidence" value="ECO:0007669"/>
    <property type="project" value="TreeGrafter"/>
</dbReference>
<gene>
    <name evidence="2" type="ORF">S01H4_39390</name>
</gene>
<dbReference type="GO" id="GO:0043022">
    <property type="term" value="F:ribosome binding"/>
    <property type="evidence" value="ECO:0007669"/>
    <property type="project" value="TreeGrafter"/>
</dbReference>
<name>X1D1N1_9ZZZZ</name>
<evidence type="ECO:0000259" key="1">
    <source>
        <dbReference type="Pfam" id="PF05697"/>
    </source>
</evidence>
<dbReference type="SUPFAM" id="SSF102735">
    <property type="entry name" value="Trigger factor ribosome-binding domain"/>
    <property type="match status" value="1"/>
</dbReference>
<dbReference type="Gene3D" id="3.30.70.1050">
    <property type="entry name" value="Trigger factor ribosome-binding domain"/>
    <property type="match status" value="1"/>
</dbReference>
<proteinExistence type="predicted"/>
<dbReference type="AlphaFoldDB" id="X1D1N1"/>
<comment type="caution">
    <text evidence="2">The sequence shown here is derived from an EMBL/GenBank/DDBJ whole genome shotgun (WGS) entry which is preliminary data.</text>
</comment>
<sequence length="233" mass="26703">MKVIREKTENSQVFLTIEMEPAEVEESLEKSYHRLVKKTNIRGFRRGKAPRDILERHIGKESLFEDALNHLLPQAYEKAVEEQKIEAIAQPQIEIAQTDPVVFKATVPLPPTIKLGDYHHIQVTPELVKLSEDDVSQVMEQLRHQQATWEPVERPVEFNDLVVLDIESHIGGEPFINRKGAQYQVLHDLSFPVPGFAEQLPGMRGDEAKEFKLQFPSDYPKSELAEKEASFKV</sequence>